<dbReference type="Gene3D" id="3.30.450.20">
    <property type="entry name" value="PAS domain"/>
    <property type="match status" value="1"/>
</dbReference>
<dbReference type="GO" id="GO:0004722">
    <property type="term" value="F:protein serine/threonine phosphatase activity"/>
    <property type="evidence" value="ECO:0007669"/>
    <property type="project" value="UniProtKB-EC"/>
</dbReference>
<dbReference type="SUPFAM" id="SSF55785">
    <property type="entry name" value="PYP-like sensor domain (PAS domain)"/>
    <property type="match status" value="1"/>
</dbReference>
<keyword evidence="6" id="KW-0418">Kinase</keyword>
<dbReference type="Pfam" id="PF08448">
    <property type="entry name" value="PAS_4"/>
    <property type="match status" value="1"/>
</dbReference>
<dbReference type="SUPFAM" id="SSF81606">
    <property type="entry name" value="PP2C-like"/>
    <property type="match status" value="1"/>
</dbReference>
<keyword evidence="4" id="KW-0479">Metal-binding</keyword>
<keyword evidence="19" id="KW-1185">Reference proteome</keyword>
<feature type="domain" description="PPM-type phosphatase" evidence="17">
    <location>
        <begin position="326"/>
        <end position="541"/>
    </location>
</feature>
<dbReference type="FunFam" id="3.30.565.10:FF:000028">
    <property type="entry name" value="PAS sensor protein"/>
    <property type="match status" value="1"/>
</dbReference>
<dbReference type="InterPro" id="IPR052016">
    <property type="entry name" value="Bact_Sigma-Reg"/>
</dbReference>
<dbReference type="AlphaFoldDB" id="A0A401YEU9"/>
<dbReference type="Gene3D" id="3.30.565.10">
    <property type="entry name" value="Histidine kinase-like ATPase, C-terminal domain"/>
    <property type="match status" value="1"/>
</dbReference>
<dbReference type="PANTHER" id="PTHR43156:SF2">
    <property type="entry name" value="STAGE II SPORULATION PROTEIN E"/>
    <property type="match status" value="1"/>
</dbReference>
<dbReference type="InterPro" id="IPR036890">
    <property type="entry name" value="HATPase_C_sf"/>
</dbReference>
<dbReference type="InterPro" id="IPR035965">
    <property type="entry name" value="PAS-like_dom_sf"/>
</dbReference>
<evidence type="ECO:0000259" key="17">
    <source>
        <dbReference type="SMART" id="SM00331"/>
    </source>
</evidence>
<name>A0A401YEU9_9ACTN</name>
<dbReference type="CDD" id="cd00130">
    <property type="entry name" value="PAS"/>
    <property type="match status" value="1"/>
</dbReference>
<evidence type="ECO:0000256" key="2">
    <source>
        <dbReference type="ARBA" id="ARBA00022553"/>
    </source>
</evidence>
<gene>
    <name evidence="18" type="ORF">EHYA_00777</name>
</gene>
<dbReference type="RefSeq" id="WP_126635402.1">
    <property type="nucleotide sequence ID" value="NZ_BIFH01000013.1"/>
</dbReference>
<evidence type="ECO:0000256" key="6">
    <source>
        <dbReference type="ARBA" id="ARBA00022777"/>
    </source>
</evidence>
<evidence type="ECO:0000256" key="5">
    <source>
        <dbReference type="ARBA" id="ARBA00022741"/>
    </source>
</evidence>
<dbReference type="PANTHER" id="PTHR43156">
    <property type="entry name" value="STAGE II SPORULATION PROTEIN E-RELATED"/>
    <property type="match status" value="1"/>
</dbReference>
<dbReference type="CDD" id="cd16936">
    <property type="entry name" value="HATPase_RsbW-like"/>
    <property type="match status" value="1"/>
</dbReference>
<dbReference type="GO" id="GO:0016301">
    <property type="term" value="F:kinase activity"/>
    <property type="evidence" value="ECO:0007669"/>
    <property type="project" value="UniProtKB-KW"/>
</dbReference>
<evidence type="ECO:0000256" key="8">
    <source>
        <dbReference type="ARBA" id="ARBA00022840"/>
    </source>
</evidence>
<dbReference type="Pfam" id="PF13581">
    <property type="entry name" value="HATPase_c_2"/>
    <property type="match status" value="1"/>
</dbReference>
<evidence type="ECO:0000256" key="9">
    <source>
        <dbReference type="ARBA" id="ARBA00022842"/>
    </source>
</evidence>
<evidence type="ECO:0000256" key="14">
    <source>
        <dbReference type="ARBA" id="ARBA00075117"/>
    </source>
</evidence>
<dbReference type="SUPFAM" id="SSF55874">
    <property type="entry name" value="ATPase domain of HSP90 chaperone/DNA topoisomerase II/histidine kinase"/>
    <property type="match status" value="1"/>
</dbReference>
<dbReference type="EC" id="3.1.3.16" evidence="1"/>
<evidence type="ECO:0000256" key="1">
    <source>
        <dbReference type="ARBA" id="ARBA00013081"/>
    </source>
</evidence>
<protein>
    <recommendedName>
        <fullName evidence="1">protein-serine/threonine phosphatase</fullName>
        <ecNumber evidence="1">3.1.3.16</ecNumber>
    </recommendedName>
    <alternativeName>
        <fullName evidence="15">Protein-serine/threonine phosphatase</fullName>
    </alternativeName>
    <alternativeName>
        <fullName evidence="14">Serine/threonine-protein kinase</fullName>
    </alternativeName>
</protein>
<evidence type="ECO:0000313" key="19">
    <source>
        <dbReference type="Proteomes" id="UP000286931"/>
    </source>
</evidence>
<evidence type="ECO:0000313" key="18">
    <source>
        <dbReference type="EMBL" id="GCD93134.1"/>
    </source>
</evidence>
<dbReference type="InterPro" id="IPR001932">
    <property type="entry name" value="PPM-type_phosphatase-like_dom"/>
</dbReference>
<dbReference type="InterPro" id="IPR003018">
    <property type="entry name" value="GAF"/>
</dbReference>
<sequence>MVGSAAGDAAPTFAFAAVVVDDHGHVLRWSGAAAELLDRTAEQVCGRPFASLLADGGREAHADAGVPAEGRARFARRVGAPVDATLRVLPLEPSGEHLVLLVPADPTPTTGAAPGGPTLRARRDRDLLHEAAVRVGGSLDAARTAQDLADVLVPALGDLAAVELADGVLDGDEPPKIHGGGDPHLRRTAVASATGTWPAHLVQPGQTMPPMLATRALRDIRHGRAAVFDVAKVSTVFQEPRRLPDSLHSAMWAPLFARGLVLGTVIVWRTDQPDPFDAEDADLLTEIASRAALGVDNARRYTREHRSVLALQQRLLPEPATDTPAAETTGLYLPTSSGAGIGADWYDVVPLPSFRVALVVGDVAGHGLYATATMGRLRTAVRTLADLELDPTELLTHLDDLVQQFGRGPDPFVATCLYAEYDPVARRCALASAGHPPPVLVTPGAVAEAVDVAPGPPLGVGGLPFETVVVDIEPGSVLALYTDGLIERHDTDPDGGLRRLVESLSASYEPGRPLADTGRELLADFDGEPPRDDVALLLARVRAVPKEHTASWEFPADPAAVADARGVVAAQLAAWDLEDLTFTTELIVSELVTNAVRYAGGPIGLRLIRETSLVCEVTDPSNTQPRLRRARWSDEGGRGLFLVAQLTSRWGSRHGRKGKTIWTEQPFTPLAPTPT</sequence>
<comment type="function">
    <text evidence="13">Primarily acts as an independent SigF regulator that is sensitive to the osmosensory signal, mediating the cross talk of PknD with the SigF regulon. Possesses both phosphatase and kinase activities. The kinase domain functions as a classic anti-sigma factor-like kinase to phosphorylate the anti-anti-sigma factor domain at the canonical regulatory site, and the phosphatase domain antagonizes this activity.</text>
</comment>
<keyword evidence="8" id="KW-0067">ATP-binding</keyword>
<keyword evidence="11" id="KW-0464">Manganese</keyword>
<dbReference type="InterPro" id="IPR029016">
    <property type="entry name" value="GAF-like_dom_sf"/>
</dbReference>
<dbReference type="InterPro" id="IPR000014">
    <property type="entry name" value="PAS"/>
</dbReference>
<keyword evidence="2" id="KW-0597">Phosphoprotein</keyword>
<evidence type="ECO:0000256" key="13">
    <source>
        <dbReference type="ARBA" id="ARBA00056274"/>
    </source>
</evidence>
<dbReference type="GO" id="GO:0046872">
    <property type="term" value="F:metal ion binding"/>
    <property type="evidence" value="ECO:0007669"/>
    <property type="project" value="UniProtKB-KW"/>
</dbReference>
<dbReference type="GO" id="GO:0005524">
    <property type="term" value="F:ATP binding"/>
    <property type="evidence" value="ECO:0007669"/>
    <property type="project" value="UniProtKB-KW"/>
</dbReference>
<evidence type="ECO:0000256" key="12">
    <source>
        <dbReference type="ARBA" id="ARBA00047761"/>
    </source>
</evidence>
<evidence type="ECO:0000256" key="7">
    <source>
        <dbReference type="ARBA" id="ARBA00022801"/>
    </source>
</evidence>
<dbReference type="SMART" id="SM00331">
    <property type="entry name" value="PP2C_SIG"/>
    <property type="match status" value="1"/>
</dbReference>
<keyword evidence="7" id="KW-0378">Hydrolase</keyword>
<dbReference type="SUPFAM" id="SSF55781">
    <property type="entry name" value="GAF domain-like"/>
    <property type="match status" value="1"/>
</dbReference>
<evidence type="ECO:0000256" key="3">
    <source>
        <dbReference type="ARBA" id="ARBA00022679"/>
    </source>
</evidence>
<evidence type="ECO:0000259" key="16">
    <source>
        <dbReference type="SMART" id="SM00065"/>
    </source>
</evidence>
<keyword evidence="10" id="KW-0904">Protein phosphatase</keyword>
<dbReference type="Pfam" id="PF07228">
    <property type="entry name" value="SpoIIE"/>
    <property type="match status" value="1"/>
</dbReference>
<proteinExistence type="predicted"/>
<dbReference type="SMART" id="SM00065">
    <property type="entry name" value="GAF"/>
    <property type="match status" value="1"/>
</dbReference>
<dbReference type="FunFam" id="3.60.40.10:FF:000005">
    <property type="entry name" value="Serine/threonine protein phosphatase"/>
    <property type="match status" value="1"/>
</dbReference>
<dbReference type="Proteomes" id="UP000286931">
    <property type="component" value="Unassembled WGS sequence"/>
</dbReference>
<keyword evidence="9" id="KW-0460">Magnesium</keyword>
<evidence type="ECO:0000256" key="4">
    <source>
        <dbReference type="ARBA" id="ARBA00022723"/>
    </source>
</evidence>
<organism evidence="18 19">
    <name type="scientific">Embleya hyalina</name>
    <dbReference type="NCBI Taxonomy" id="516124"/>
    <lineage>
        <taxon>Bacteria</taxon>
        <taxon>Bacillati</taxon>
        <taxon>Actinomycetota</taxon>
        <taxon>Actinomycetes</taxon>
        <taxon>Kitasatosporales</taxon>
        <taxon>Streptomycetaceae</taxon>
        <taxon>Embleya</taxon>
    </lineage>
</organism>
<comment type="caution">
    <text evidence="18">The sequence shown here is derived from an EMBL/GenBank/DDBJ whole genome shotgun (WGS) entry which is preliminary data.</text>
</comment>
<keyword evidence="5" id="KW-0547">Nucleotide-binding</keyword>
<evidence type="ECO:0000256" key="15">
    <source>
        <dbReference type="ARBA" id="ARBA00081350"/>
    </source>
</evidence>
<feature type="domain" description="GAF" evidence="16">
    <location>
        <begin position="140"/>
        <end position="305"/>
    </location>
</feature>
<dbReference type="OrthoDB" id="5480569at2"/>
<comment type="catalytic activity">
    <reaction evidence="12">
        <text>O-phospho-L-seryl-[protein] + H2O = L-seryl-[protein] + phosphate</text>
        <dbReference type="Rhea" id="RHEA:20629"/>
        <dbReference type="Rhea" id="RHEA-COMP:9863"/>
        <dbReference type="Rhea" id="RHEA-COMP:11604"/>
        <dbReference type="ChEBI" id="CHEBI:15377"/>
        <dbReference type="ChEBI" id="CHEBI:29999"/>
        <dbReference type="ChEBI" id="CHEBI:43474"/>
        <dbReference type="ChEBI" id="CHEBI:83421"/>
        <dbReference type="EC" id="3.1.3.16"/>
    </reaction>
</comment>
<reference evidence="18 19" key="1">
    <citation type="submission" date="2018-12" db="EMBL/GenBank/DDBJ databases">
        <title>Draft genome sequence of Embleya hyalina NBRC 13850T.</title>
        <authorList>
            <person name="Komaki H."/>
            <person name="Hosoyama A."/>
            <person name="Kimura A."/>
            <person name="Ichikawa N."/>
            <person name="Tamura T."/>
        </authorList>
    </citation>
    <scope>NUCLEOTIDE SEQUENCE [LARGE SCALE GENOMIC DNA]</scope>
    <source>
        <strain evidence="18 19">NBRC 13850</strain>
    </source>
</reference>
<accession>A0A401YEU9</accession>
<dbReference type="InterPro" id="IPR036457">
    <property type="entry name" value="PPM-type-like_dom_sf"/>
</dbReference>
<dbReference type="Gene3D" id="3.60.40.10">
    <property type="entry name" value="PPM-type phosphatase domain"/>
    <property type="match status" value="1"/>
</dbReference>
<dbReference type="InterPro" id="IPR013656">
    <property type="entry name" value="PAS_4"/>
</dbReference>
<evidence type="ECO:0000256" key="11">
    <source>
        <dbReference type="ARBA" id="ARBA00023211"/>
    </source>
</evidence>
<evidence type="ECO:0000256" key="10">
    <source>
        <dbReference type="ARBA" id="ARBA00022912"/>
    </source>
</evidence>
<dbReference type="InterPro" id="IPR003594">
    <property type="entry name" value="HATPase_dom"/>
</dbReference>
<dbReference type="Gene3D" id="3.30.450.40">
    <property type="match status" value="1"/>
</dbReference>
<keyword evidence="3" id="KW-0808">Transferase</keyword>
<dbReference type="EMBL" id="BIFH01000013">
    <property type="protein sequence ID" value="GCD93134.1"/>
    <property type="molecule type" value="Genomic_DNA"/>
</dbReference>